<dbReference type="InterPro" id="IPR053158">
    <property type="entry name" value="CapK_Type1_Caps_Biosynth"/>
</dbReference>
<dbReference type="Proteomes" id="UP000253958">
    <property type="component" value="Chromosome"/>
</dbReference>
<dbReference type="Gene3D" id="3.40.50.12780">
    <property type="entry name" value="N-terminal domain of ligase-like"/>
    <property type="match status" value="1"/>
</dbReference>
<dbReference type="EMBL" id="WAAR01000115">
    <property type="protein sequence ID" value="KAB1108433.1"/>
    <property type="molecule type" value="Genomic_DNA"/>
</dbReference>
<evidence type="ECO:0000313" key="5">
    <source>
        <dbReference type="Proteomes" id="UP000471364"/>
    </source>
</evidence>
<proteinExistence type="predicted"/>
<dbReference type="Proteomes" id="UP000471364">
    <property type="component" value="Unassembled WGS sequence"/>
</dbReference>
<reference evidence="2 4" key="1">
    <citation type="submission" date="2018-07" db="EMBL/GenBank/DDBJ databases">
        <authorList>
            <person name="Ye Y."/>
        </authorList>
    </citation>
    <scope>NUCLEOTIDE SEQUENCE [LARGE SCALE GENOMIC DNA]</scope>
    <source>
        <strain evidence="2">110B</strain>
        <strain evidence="4">H14(2018)</strain>
    </source>
</reference>
<dbReference type="RefSeq" id="WP_013476046.1">
    <property type="nucleotide sequence ID" value="NZ_CBDRJA010000010.1"/>
</dbReference>
<gene>
    <name evidence="2" type="ORF">DVH21_29240</name>
    <name evidence="3" type="ORF">F6X54_22485</name>
</gene>
<keyword evidence="5" id="KW-1185">Reference proteome</keyword>
<accession>A0A3M9JZK4</accession>
<dbReference type="SUPFAM" id="SSF56801">
    <property type="entry name" value="Acetyl-CoA synthetase-like"/>
    <property type="match status" value="1"/>
</dbReference>
<protein>
    <submittedName>
        <fullName evidence="2">Phenylacetate--CoA ligase family protein</fullName>
    </submittedName>
</protein>
<dbReference type="PANTHER" id="PTHR36932:SF1">
    <property type="entry name" value="CAPSULAR POLYSACCHARIDE BIOSYNTHESIS PROTEIN"/>
    <property type="match status" value="1"/>
</dbReference>
<dbReference type="GO" id="GO:0016874">
    <property type="term" value="F:ligase activity"/>
    <property type="evidence" value="ECO:0007669"/>
    <property type="project" value="UniProtKB-KW"/>
</dbReference>
<dbReference type="PANTHER" id="PTHR36932">
    <property type="entry name" value="CAPSULAR POLYSACCHARIDE BIOSYNTHESIS PROTEIN"/>
    <property type="match status" value="1"/>
</dbReference>
<sequence length="453" mass="49665">MDDSVWWLLRDTRRVMRRGAASIEQRQRARLRDMVAFARAYSPFYRELYRQVPPGVDDPTLLPATTKGQLMAEFDAWGTDRAVTREAVDAFVDNPALIGERFLDRYTVATTSGTTGTRGVFLIDDAALRVTNVLAARVVGAWLRPRDLPRILARRARMTMVNAAGGHFASTVAAVRLQRRRGNRVQVLPVTTPLPDLVDALNRFQPALLASYASTAALLASEQAAGRLHINPVLTMLSAEGLPLSEYDRIARTLRTTVANSYAATECPFLSYSCQHGWLHVNADWVVVEPVDVNHRPTPPGQPSHTVLISNLANRIQPILRYDLGDSVLQRPDPCPCGNPLPALRVQGRAADLLTFPTAHGGTVAIAPLAFATTLEPIPGIDLYQIAQTTPTTLRVRLRPAADADPDQLWRTVHAAITRLLATHDLSHVSTERGGEPPQASPGGKYPTIIPLH</sequence>
<evidence type="ECO:0000313" key="4">
    <source>
        <dbReference type="Proteomes" id="UP000253958"/>
    </source>
</evidence>
<organism evidence="2 4">
    <name type="scientific">Micromonospora aurantiaca</name>
    <name type="common">nom. illeg.</name>
    <dbReference type="NCBI Taxonomy" id="47850"/>
    <lineage>
        <taxon>Bacteria</taxon>
        <taxon>Bacillati</taxon>
        <taxon>Actinomycetota</taxon>
        <taxon>Actinomycetes</taxon>
        <taxon>Micromonosporales</taxon>
        <taxon>Micromonosporaceae</taxon>
        <taxon>Micromonospora</taxon>
    </lineage>
</organism>
<dbReference type="AlphaFoldDB" id="A0A3M9JZK4"/>
<reference evidence="2 4" key="2">
    <citation type="submission" date="2018-08" db="EMBL/GenBank/DDBJ databases">
        <title>Streptomyces kandeliansis sp. nov., an endophytic bacterium isolated from mangrove plant.</title>
        <authorList>
            <person name="Wang R."/>
        </authorList>
    </citation>
    <scope>NUCLEOTIDE SEQUENCE [LARGE SCALE GENOMIC DNA]</scope>
    <source>
        <strain evidence="2">110B</strain>
        <strain evidence="4">H14(2018)</strain>
    </source>
</reference>
<evidence type="ECO:0000256" key="1">
    <source>
        <dbReference type="SAM" id="MobiDB-lite"/>
    </source>
</evidence>
<name>A0A3M9JZK4_9ACTN</name>
<evidence type="ECO:0000313" key="3">
    <source>
        <dbReference type="EMBL" id="KAB1108433.1"/>
    </source>
</evidence>
<reference evidence="3 5" key="3">
    <citation type="submission" date="2019-09" db="EMBL/GenBank/DDBJ databases">
        <title>High taxonomic diversity of Micromonospora strains isolated from Medicago sativa nodules in different geographical locations.</title>
        <authorList>
            <person name="Martinez-Hidalgo P."/>
            <person name="Flores-Felix J.D."/>
            <person name="Velazquez E."/>
            <person name="Brau L."/>
            <person name="Trujillo M.E."/>
            <person name="Martinez-Molina E."/>
        </authorList>
    </citation>
    <scope>NUCLEOTIDE SEQUENCE [LARGE SCALE GENOMIC DNA]</scope>
    <source>
        <strain evidence="3 5">ALFB5</strain>
    </source>
</reference>
<keyword evidence="2" id="KW-0436">Ligase</keyword>
<dbReference type="EMBL" id="CP031263">
    <property type="protein sequence ID" value="AXH93668.1"/>
    <property type="molecule type" value="Genomic_DNA"/>
</dbReference>
<feature type="region of interest" description="Disordered" evidence="1">
    <location>
        <begin position="428"/>
        <end position="453"/>
    </location>
</feature>
<dbReference type="InterPro" id="IPR042099">
    <property type="entry name" value="ANL_N_sf"/>
</dbReference>
<evidence type="ECO:0000313" key="2">
    <source>
        <dbReference type="EMBL" id="AXH93668.1"/>
    </source>
</evidence>